<name>A0A821RP11_9NEOP</name>
<feature type="chain" id="PRO_5032364668" evidence="2">
    <location>
        <begin position="22"/>
        <end position="200"/>
    </location>
</feature>
<evidence type="ECO:0000256" key="2">
    <source>
        <dbReference type="SAM" id="SignalP"/>
    </source>
</evidence>
<dbReference type="Proteomes" id="UP000663880">
    <property type="component" value="Unassembled WGS sequence"/>
</dbReference>
<accession>A0A821RP11</accession>
<keyword evidence="4" id="KW-1185">Reference proteome</keyword>
<feature type="region of interest" description="Disordered" evidence="1">
    <location>
        <begin position="92"/>
        <end position="200"/>
    </location>
</feature>
<feature type="compositionally biased region" description="Basic and acidic residues" evidence="1">
    <location>
        <begin position="115"/>
        <end position="142"/>
    </location>
</feature>
<reference evidence="3" key="1">
    <citation type="submission" date="2021-02" db="EMBL/GenBank/DDBJ databases">
        <authorList>
            <person name="Steward A R."/>
        </authorList>
    </citation>
    <scope>NUCLEOTIDE SEQUENCE</scope>
</reference>
<feature type="signal peptide" evidence="2">
    <location>
        <begin position="1"/>
        <end position="21"/>
    </location>
</feature>
<sequence>MRLKAVLVLFIFTCICARTYGNKKCYFAKTCIHDAKEKCGEDEKGNVRRFLDSCDIKEYNCLHGTDYKKTSLENCHSLPSIQDIQVQTTLSSTNKEKFKETSEEKSSTQAQLQHEVSDKESVSQHQSSRETTEDEQTPKDQIDPDVGSNAKESIEQQEENDSNLKGSKEEEEKNYVTNANETEVNAEATDESSNDNTKQI</sequence>
<proteinExistence type="predicted"/>
<feature type="compositionally biased region" description="Basic and acidic residues" evidence="1">
    <location>
        <begin position="94"/>
        <end position="106"/>
    </location>
</feature>
<evidence type="ECO:0000313" key="4">
    <source>
        <dbReference type="Proteomes" id="UP000663880"/>
    </source>
</evidence>
<dbReference type="OrthoDB" id="7483363at2759"/>
<evidence type="ECO:0000313" key="3">
    <source>
        <dbReference type="EMBL" id="CAF4841614.1"/>
    </source>
</evidence>
<dbReference type="AlphaFoldDB" id="A0A821RP11"/>
<protein>
    <submittedName>
        <fullName evidence="3">Uncharacterized protein</fullName>
    </submittedName>
</protein>
<organism evidence="3 4">
    <name type="scientific">Pieris macdunnoughi</name>
    <dbReference type="NCBI Taxonomy" id="345717"/>
    <lineage>
        <taxon>Eukaryota</taxon>
        <taxon>Metazoa</taxon>
        <taxon>Ecdysozoa</taxon>
        <taxon>Arthropoda</taxon>
        <taxon>Hexapoda</taxon>
        <taxon>Insecta</taxon>
        <taxon>Pterygota</taxon>
        <taxon>Neoptera</taxon>
        <taxon>Endopterygota</taxon>
        <taxon>Lepidoptera</taxon>
        <taxon>Glossata</taxon>
        <taxon>Ditrysia</taxon>
        <taxon>Papilionoidea</taxon>
        <taxon>Pieridae</taxon>
        <taxon>Pierinae</taxon>
        <taxon>Pieris</taxon>
    </lineage>
</organism>
<dbReference type="EMBL" id="CAJOBZ010000013">
    <property type="protein sequence ID" value="CAF4841614.1"/>
    <property type="molecule type" value="Genomic_DNA"/>
</dbReference>
<keyword evidence="2" id="KW-0732">Signal</keyword>
<comment type="caution">
    <text evidence="3">The sequence shown here is derived from an EMBL/GenBank/DDBJ whole genome shotgun (WGS) entry which is preliminary data.</text>
</comment>
<evidence type="ECO:0000256" key="1">
    <source>
        <dbReference type="SAM" id="MobiDB-lite"/>
    </source>
</evidence>
<gene>
    <name evidence="3" type="ORF">PMACD_LOCUS6220</name>
</gene>